<name>A0A167GZJ2_9GAMM</name>
<feature type="domain" description="Cytochrome c" evidence="11">
    <location>
        <begin position="49"/>
        <end position="152"/>
    </location>
</feature>
<comment type="cofactor">
    <cofactor evidence="9">
        <name>heme c</name>
        <dbReference type="ChEBI" id="CHEBI:61717"/>
    </cofactor>
    <text evidence="9">Binds 3 heme c groups covalently per subunit.</text>
</comment>
<dbReference type="STRING" id="1300342.I596_2271"/>
<evidence type="ECO:0000256" key="5">
    <source>
        <dbReference type="ARBA" id="ARBA00022729"/>
    </source>
</evidence>
<feature type="binding site" description="covalent" evidence="9">
    <location>
        <position position="66"/>
    </location>
    <ligand>
        <name>heme c</name>
        <dbReference type="ChEBI" id="CHEBI:61717"/>
        <label>1</label>
    </ligand>
</feature>
<dbReference type="InterPro" id="IPR014353">
    <property type="entry name" value="Membr-bd_ADH_cyt_c"/>
</dbReference>
<evidence type="ECO:0000256" key="9">
    <source>
        <dbReference type="PIRSR" id="PIRSR000018-50"/>
    </source>
</evidence>
<dbReference type="PATRIC" id="fig|1300342.3.peg.2215"/>
<reference evidence="12 13" key="1">
    <citation type="submission" date="2016-04" db="EMBL/GenBank/DDBJ databases">
        <title>Complete genome sequence of Dokdonella koreensis DS-123T.</title>
        <authorList>
            <person name="Kim J.F."/>
            <person name="Lee H."/>
            <person name="Kwak M.-J."/>
        </authorList>
    </citation>
    <scope>NUCLEOTIDE SEQUENCE [LARGE SCALE GENOMIC DNA]</scope>
    <source>
        <strain evidence="12 13">DS-123</strain>
    </source>
</reference>
<evidence type="ECO:0000256" key="10">
    <source>
        <dbReference type="PIRSR" id="PIRSR000018-51"/>
    </source>
</evidence>
<feature type="binding site" description="axial binding residue" evidence="10">
    <location>
        <position position="344"/>
    </location>
    <ligand>
        <name>heme c</name>
        <dbReference type="ChEBI" id="CHEBI:61717"/>
        <label>3</label>
    </ligand>
    <ligandPart>
        <name>Fe</name>
        <dbReference type="ChEBI" id="CHEBI:18248"/>
    </ligandPart>
</feature>
<evidence type="ECO:0000256" key="1">
    <source>
        <dbReference type="ARBA" id="ARBA00004236"/>
    </source>
</evidence>
<organism evidence="12 13">
    <name type="scientific">Dokdonella koreensis DS-123</name>
    <dbReference type="NCBI Taxonomy" id="1300342"/>
    <lineage>
        <taxon>Bacteria</taxon>
        <taxon>Pseudomonadati</taxon>
        <taxon>Pseudomonadota</taxon>
        <taxon>Gammaproteobacteria</taxon>
        <taxon>Lysobacterales</taxon>
        <taxon>Rhodanobacteraceae</taxon>
        <taxon>Dokdonella</taxon>
    </lineage>
</organism>
<dbReference type="InterPro" id="IPR009056">
    <property type="entry name" value="Cyt_c-like_dom"/>
</dbReference>
<sequence length="436" mass="46103">MTRRPIVFRRVLLAVLGLLVLGVAGLFAIAWRPAIAPIDPPAPGAFAADRIARGEVLAGAGYCATCHTVPGGVRYAGGYAMRTAFGTIHSTNITPDPQTGIGRWSEAAFVRAMRSGVARDGSHLFPAFPFDHFTRITDQDLGDLYAYLMSREPSAAAPKPNTVPFPLNVRALQAGWKLLFLRQGPFTPDRTRDEAWNRGAYLAEGVSHCGACHTPRNAVGAERRDAAYAGALIDGWQAPALTDANPAPLAWTEEALYAYLRSGATAEHGSAVGSMAEVVHGLSKLPDADIRALAVYFADVGRAAARSGDERTVLAGALAASGEGTRQETDRGAGLYLAACAACHYNRAPAPLLARPELALNSALVGDDPTNLIRVVLHGVGTDDGIPGAMMPPFAHLGDAEIASLAAYLRRTRTGRAPWPDLEAKVAEVRRLDTGT</sequence>
<feature type="binding site" description="covalent" evidence="9">
    <location>
        <position position="212"/>
    </location>
    <ligand>
        <name>heme c</name>
        <dbReference type="ChEBI" id="CHEBI:61717"/>
        <label>2</label>
    </ligand>
</feature>
<gene>
    <name evidence="12" type="ORF">I596_2271</name>
</gene>
<keyword evidence="2" id="KW-1003">Cell membrane</keyword>
<dbReference type="PROSITE" id="PS51007">
    <property type="entry name" value="CYTC"/>
    <property type="match status" value="3"/>
</dbReference>
<comment type="subcellular location">
    <subcellularLocation>
        <location evidence="1">Cell membrane</location>
    </subcellularLocation>
</comment>
<dbReference type="GO" id="GO:0005886">
    <property type="term" value="C:plasma membrane"/>
    <property type="evidence" value="ECO:0007669"/>
    <property type="project" value="UniProtKB-SubCell"/>
</dbReference>
<evidence type="ECO:0000256" key="3">
    <source>
        <dbReference type="ARBA" id="ARBA00022617"/>
    </source>
</evidence>
<dbReference type="InterPro" id="IPR051459">
    <property type="entry name" value="Cytochrome_c-type_DH"/>
</dbReference>
<keyword evidence="13" id="KW-1185">Reference proteome</keyword>
<keyword evidence="5" id="KW-0732">Signal</keyword>
<dbReference type="Gene3D" id="1.10.760.10">
    <property type="entry name" value="Cytochrome c-like domain"/>
    <property type="match status" value="3"/>
</dbReference>
<dbReference type="KEGG" id="dko:I596_2271"/>
<feature type="binding site" description="covalent" evidence="9">
    <location>
        <position position="340"/>
    </location>
    <ligand>
        <name>heme c</name>
        <dbReference type="ChEBI" id="CHEBI:61717"/>
        <label>3</label>
    </ligand>
</feature>
<feature type="domain" description="Cytochrome c" evidence="11">
    <location>
        <begin position="327"/>
        <end position="413"/>
    </location>
</feature>
<feature type="binding site" description="covalent" evidence="9">
    <location>
        <position position="63"/>
    </location>
    <ligand>
        <name>heme c</name>
        <dbReference type="ChEBI" id="CHEBI:61717"/>
        <label>1</label>
    </ligand>
</feature>
<feature type="binding site" description="axial binding residue" evidence="10">
    <location>
        <position position="67"/>
    </location>
    <ligand>
        <name>heme c</name>
        <dbReference type="ChEBI" id="CHEBI:61717"/>
        <label>1</label>
    </ligand>
    <ligandPart>
        <name>Fe</name>
        <dbReference type="ChEBI" id="CHEBI:18248"/>
    </ligandPart>
</feature>
<feature type="domain" description="Cytochrome c" evidence="11">
    <location>
        <begin position="194"/>
        <end position="301"/>
    </location>
</feature>
<keyword evidence="7 10" id="KW-0408">Iron</keyword>
<dbReference type="GO" id="GO:0005506">
    <property type="term" value="F:iron ion binding"/>
    <property type="evidence" value="ECO:0007669"/>
    <property type="project" value="InterPro"/>
</dbReference>
<evidence type="ECO:0000256" key="7">
    <source>
        <dbReference type="ARBA" id="ARBA00023004"/>
    </source>
</evidence>
<dbReference type="PIRSF" id="PIRSF000018">
    <property type="entry name" value="Mb_ADH_cyt_c"/>
    <property type="match status" value="1"/>
</dbReference>
<feature type="binding site" description="covalent" evidence="9">
    <location>
        <position position="209"/>
    </location>
    <ligand>
        <name>heme c</name>
        <dbReference type="ChEBI" id="CHEBI:61717"/>
        <label>2</label>
    </ligand>
</feature>
<dbReference type="PANTHER" id="PTHR35008:SF8">
    <property type="entry name" value="ALCOHOL DEHYDROGENASE CYTOCHROME C SUBUNIT"/>
    <property type="match status" value="1"/>
</dbReference>
<dbReference type="GO" id="GO:0009055">
    <property type="term" value="F:electron transfer activity"/>
    <property type="evidence" value="ECO:0007669"/>
    <property type="project" value="InterPro"/>
</dbReference>
<evidence type="ECO:0000256" key="4">
    <source>
        <dbReference type="ARBA" id="ARBA00022723"/>
    </source>
</evidence>
<dbReference type="GO" id="GO:0020037">
    <property type="term" value="F:heme binding"/>
    <property type="evidence" value="ECO:0007669"/>
    <property type="project" value="InterPro"/>
</dbReference>
<feature type="binding site" description="covalent" evidence="9">
    <location>
        <position position="343"/>
    </location>
    <ligand>
        <name>heme c</name>
        <dbReference type="ChEBI" id="CHEBI:61717"/>
        <label>3</label>
    </ligand>
</feature>
<keyword evidence="6" id="KW-0677">Repeat</keyword>
<dbReference type="Pfam" id="PF00034">
    <property type="entry name" value="Cytochrom_C"/>
    <property type="match status" value="2"/>
</dbReference>
<feature type="binding site" description="axial binding residue" evidence="10">
    <location>
        <position position="213"/>
    </location>
    <ligand>
        <name>heme c</name>
        <dbReference type="ChEBI" id="CHEBI:61717"/>
        <label>2</label>
    </ligand>
    <ligandPart>
        <name>Fe</name>
        <dbReference type="ChEBI" id="CHEBI:18248"/>
    </ligandPart>
</feature>
<protein>
    <submittedName>
        <fullName evidence="12">Gluconate 2-dehydrogenase</fullName>
    </submittedName>
</protein>
<evidence type="ECO:0000256" key="6">
    <source>
        <dbReference type="ARBA" id="ARBA00022737"/>
    </source>
</evidence>
<dbReference type="InterPro" id="IPR036909">
    <property type="entry name" value="Cyt_c-like_dom_sf"/>
</dbReference>
<evidence type="ECO:0000313" key="13">
    <source>
        <dbReference type="Proteomes" id="UP000076830"/>
    </source>
</evidence>
<evidence type="ECO:0000313" key="12">
    <source>
        <dbReference type="EMBL" id="ANB18282.1"/>
    </source>
</evidence>
<dbReference type="AlphaFoldDB" id="A0A167GZJ2"/>
<proteinExistence type="predicted"/>
<evidence type="ECO:0000259" key="11">
    <source>
        <dbReference type="PROSITE" id="PS51007"/>
    </source>
</evidence>
<dbReference type="Proteomes" id="UP000076830">
    <property type="component" value="Chromosome"/>
</dbReference>
<dbReference type="EMBL" id="CP015249">
    <property type="protein sequence ID" value="ANB18282.1"/>
    <property type="molecule type" value="Genomic_DNA"/>
</dbReference>
<evidence type="ECO:0000256" key="2">
    <source>
        <dbReference type="ARBA" id="ARBA00022475"/>
    </source>
</evidence>
<keyword evidence="4 10" id="KW-0479">Metal-binding</keyword>
<dbReference type="PANTHER" id="PTHR35008">
    <property type="entry name" value="BLL4482 PROTEIN-RELATED"/>
    <property type="match status" value="1"/>
</dbReference>
<dbReference type="GO" id="GO:0016614">
    <property type="term" value="F:oxidoreductase activity, acting on CH-OH group of donors"/>
    <property type="evidence" value="ECO:0007669"/>
    <property type="project" value="InterPro"/>
</dbReference>
<evidence type="ECO:0000256" key="8">
    <source>
        <dbReference type="ARBA" id="ARBA00023136"/>
    </source>
</evidence>
<keyword evidence="3 9" id="KW-0349">Heme</keyword>
<dbReference type="SUPFAM" id="SSF46626">
    <property type="entry name" value="Cytochrome c"/>
    <property type="match status" value="3"/>
</dbReference>
<accession>A0A167GZJ2</accession>
<keyword evidence="8" id="KW-0472">Membrane</keyword>